<evidence type="ECO:0000256" key="6">
    <source>
        <dbReference type="ARBA" id="ARBA00022691"/>
    </source>
</evidence>
<keyword evidence="11 17" id="KW-0496">Mitochondrion</keyword>
<dbReference type="InterPro" id="IPR024960">
    <property type="entry name" value="PEMT/MFAP"/>
</dbReference>
<evidence type="ECO:0000256" key="2">
    <source>
        <dbReference type="ARBA" id="ARBA00005189"/>
    </source>
</evidence>
<name>A0A1E4TEA3_9ASCO</name>
<keyword evidence="3 17" id="KW-0444">Lipid biosynthesis</keyword>
<dbReference type="EMBL" id="KV453842">
    <property type="protein sequence ID" value="ODV90033.1"/>
    <property type="molecule type" value="Genomic_DNA"/>
</dbReference>
<proteinExistence type="inferred from homology"/>
<dbReference type="EC" id="2.1.1.71" evidence="17"/>
<dbReference type="GO" id="GO:0031966">
    <property type="term" value="C:mitochondrial membrane"/>
    <property type="evidence" value="ECO:0007669"/>
    <property type="project" value="UniProtKB-SubCell"/>
</dbReference>
<reference evidence="20" key="1">
    <citation type="submission" date="2016-02" db="EMBL/GenBank/DDBJ databases">
        <title>Comparative genomics of biotechnologically important yeasts.</title>
        <authorList>
            <consortium name="DOE Joint Genome Institute"/>
            <person name="Riley R."/>
            <person name="Haridas S."/>
            <person name="Wolfe K.H."/>
            <person name="Lopes M.R."/>
            <person name="Hittinger C.T."/>
            <person name="Goker M."/>
            <person name="Salamov A."/>
            <person name="Wisecaver J."/>
            <person name="Long T.M."/>
            <person name="Aerts A.L."/>
            <person name="Barry K."/>
            <person name="Choi C."/>
            <person name="Clum A."/>
            <person name="Coughlan A.Y."/>
            <person name="Deshpande S."/>
            <person name="Douglass A.P."/>
            <person name="Hanson S.J."/>
            <person name="Klenk H.-P."/>
            <person name="Labutti K."/>
            <person name="Lapidus A."/>
            <person name="Lindquist E."/>
            <person name="Lipzen A."/>
            <person name="Meier-Kolthoff J.P."/>
            <person name="Ohm R.A."/>
            <person name="Otillar R.P."/>
            <person name="Pangilinan J."/>
            <person name="Peng Y."/>
            <person name="Rokas A."/>
            <person name="Rosa C.A."/>
            <person name="Scheuner C."/>
            <person name="Sibirny A.A."/>
            <person name="Slot J.C."/>
            <person name="Stielow J.B."/>
            <person name="Sun H."/>
            <person name="Kurtzman C.P."/>
            <person name="Blackwell M."/>
            <person name="Jeffries T.W."/>
            <person name="Grigoriev I.V."/>
        </authorList>
    </citation>
    <scope>NUCLEOTIDE SEQUENCE [LARGE SCALE GENOMIC DNA]</scope>
    <source>
        <strain evidence="20">NRRL Y-17796</strain>
    </source>
</reference>
<comment type="function">
    <text evidence="17">Catalyzes the second two steps of the methylation pathway of phosphatidylcholine biosynthesis, the SAM-dependent methylation of phosphatidylmonomethylethanolamine (PMME) to phosphatidyldimethylethanolamine (PDME) and of PDME to phosphatidylcholine (PC).</text>
</comment>
<dbReference type="HAMAP" id="MF_03216">
    <property type="entry name" value="PLMT"/>
    <property type="match status" value="1"/>
</dbReference>
<comment type="catalytic activity">
    <reaction evidence="16 17">
        <text>a 1,2-diacyl-sn-glycero-3-phospho-N-methylethanolamine + S-adenosyl-L-methionine = a 1,2-diacyl-sn-glycero-3-phospho-N,N-dimethylethanolamine + S-adenosyl-L-homocysteine + H(+)</text>
        <dbReference type="Rhea" id="RHEA:32735"/>
        <dbReference type="ChEBI" id="CHEBI:15378"/>
        <dbReference type="ChEBI" id="CHEBI:57856"/>
        <dbReference type="ChEBI" id="CHEBI:59789"/>
        <dbReference type="ChEBI" id="CHEBI:64572"/>
        <dbReference type="ChEBI" id="CHEBI:64573"/>
        <dbReference type="EC" id="2.1.1.71"/>
    </reaction>
</comment>
<evidence type="ECO:0000256" key="14">
    <source>
        <dbReference type="ARBA" id="ARBA00023264"/>
    </source>
</evidence>
<feature type="transmembrane region" description="Helical" evidence="18">
    <location>
        <begin position="161"/>
        <end position="187"/>
    </location>
</feature>
<dbReference type="Proteomes" id="UP000095023">
    <property type="component" value="Unassembled WGS sequence"/>
</dbReference>
<gene>
    <name evidence="19" type="ORF">CANCADRAFT_99825</name>
</gene>
<keyword evidence="9 17" id="KW-1133">Transmembrane helix</keyword>
<feature type="transmembrane region" description="Helical" evidence="18">
    <location>
        <begin position="138"/>
        <end position="155"/>
    </location>
</feature>
<keyword evidence="5 17" id="KW-0808">Transferase</keyword>
<evidence type="ECO:0000256" key="16">
    <source>
        <dbReference type="ARBA" id="ARBA00052459"/>
    </source>
</evidence>
<dbReference type="InterPro" id="IPR007318">
    <property type="entry name" value="Phopholipid_MeTrfase"/>
</dbReference>
<evidence type="ECO:0000256" key="8">
    <source>
        <dbReference type="ARBA" id="ARBA00022824"/>
    </source>
</evidence>
<accession>A0A1E4TEA3</accession>
<dbReference type="OrthoDB" id="8300106at2759"/>
<evidence type="ECO:0000256" key="15">
    <source>
        <dbReference type="ARBA" id="ARBA00051252"/>
    </source>
</evidence>
<dbReference type="FunFam" id="1.20.120.1630:FF:000005">
    <property type="entry name" value="Phosphatidylethanolamine N-methyltransferase"/>
    <property type="match status" value="1"/>
</dbReference>
<evidence type="ECO:0000256" key="12">
    <source>
        <dbReference type="ARBA" id="ARBA00023136"/>
    </source>
</evidence>
<dbReference type="PIRSF" id="PIRSF005444">
    <property type="entry name" value="PEMT"/>
    <property type="match status" value="1"/>
</dbReference>
<evidence type="ECO:0000256" key="17">
    <source>
        <dbReference type="HAMAP-Rule" id="MF_03216"/>
    </source>
</evidence>
<feature type="topological domain" description="Cytoplasmic" evidence="17">
    <location>
        <begin position="65"/>
        <end position="91"/>
    </location>
</feature>
<organism evidence="19 20">
    <name type="scientific">Tortispora caseinolytica NRRL Y-17796</name>
    <dbReference type="NCBI Taxonomy" id="767744"/>
    <lineage>
        <taxon>Eukaryota</taxon>
        <taxon>Fungi</taxon>
        <taxon>Dikarya</taxon>
        <taxon>Ascomycota</taxon>
        <taxon>Saccharomycotina</taxon>
        <taxon>Trigonopsidomycetes</taxon>
        <taxon>Trigonopsidales</taxon>
        <taxon>Trigonopsidaceae</taxon>
        <taxon>Tortispora</taxon>
    </lineage>
</organism>
<comment type="pathway">
    <text evidence="2">Lipid metabolism.</text>
</comment>
<dbReference type="GO" id="GO:0032259">
    <property type="term" value="P:methylation"/>
    <property type="evidence" value="ECO:0007669"/>
    <property type="project" value="UniProtKB-KW"/>
</dbReference>
<dbReference type="GO" id="GO:0000773">
    <property type="term" value="F:phosphatidyl-N-methylethanolamine N-methyltransferase activity"/>
    <property type="evidence" value="ECO:0007669"/>
    <property type="project" value="UniProtKB-UniRule"/>
</dbReference>
<comment type="subcellular location">
    <subcellularLocation>
        <location evidence="17">Endoplasmic reticulum membrane</location>
        <topology evidence="17">Multi-pass membrane protein</topology>
    </subcellularLocation>
    <subcellularLocation>
        <location evidence="17">Mitochondrion membrane</location>
        <topology evidence="17">Multi-pass membrane protein</topology>
    </subcellularLocation>
</comment>
<keyword evidence="20" id="KW-1185">Reference proteome</keyword>
<sequence>MEKLIDLTQPSLYISLASIAFNPVFWNIVARFEYKNKVLTKIAGGSPYLGCYGLAATIFSLGIIRDILFEKALRAQPSYPLLQTGAVKAAAAAFFIYGQVLVVSSMWALGVTGTYLGDYFGILMDERVTGFPFNITDNPMYWGSTLAFFGTSLWYGKPAGLAISAFVFVMYKIALLFEEPFTAAIYAKRDNAKKSKKR</sequence>
<evidence type="ECO:0000256" key="9">
    <source>
        <dbReference type="ARBA" id="ARBA00022989"/>
    </source>
</evidence>
<evidence type="ECO:0000256" key="4">
    <source>
        <dbReference type="ARBA" id="ARBA00022603"/>
    </source>
</evidence>
<comment type="similarity">
    <text evidence="17">Belongs to the class VI-like SAM-binding methyltransferase superfamily. PEMT/PEM2 methyltransferase family.</text>
</comment>
<dbReference type="UniPathway" id="UPA00753"/>
<keyword evidence="10 17" id="KW-0443">Lipid metabolism</keyword>
<evidence type="ECO:0000256" key="7">
    <source>
        <dbReference type="ARBA" id="ARBA00022692"/>
    </source>
</evidence>
<feature type="transmembrane region" description="Helical" evidence="18">
    <location>
        <begin position="12"/>
        <end position="29"/>
    </location>
</feature>
<evidence type="ECO:0000256" key="18">
    <source>
        <dbReference type="SAM" id="Phobius"/>
    </source>
</evidence>
<keyword evidence="13 17" id="KW-0594">Phospholipid biosynthesis</keyword>
<evidence type="ECO:0000313" key="20">
    <source>
        <dbReference type="Proteomes" id="UP000095023"/>
    </source>
</evidence>
<evidence type="ECO:0000256" key="1">
    <source>
        <dbReference type="ARBA" id="ARBA00004969"/>
    </source>
</evidence>
<feature type="topological domain" description="Lumenal" evidence="17">
    <location>
        <begin position="31"/>
        <end position="42"/>
    </location>
</feature>
<dbReference type="AlphaFoldDB" id="A0A1E4TEA3"/>
<feature type="transmembrane region" description="Helical" evidence="18">
    <location>
        <begin position="89"/>
        <end position="117"/>
    </location>
</feature>
<protein>
    <recommendedName>
        <fullName evidence="17">Phosphatidyl-N-methylethanolamine N-methyltransferase</fullName>
        <ecNumber evidence="17">2.1.1.71</ecNumber>
    </recommendedName>
    <alternativeName>
        <fullName evidence="17">Phospholipid methyltransferase</fullName>
        <shortName evidence="17">PLMT</shortName>
    </alternativeName>
</protein>
<dbReference type="Pfam" id="PF04191">
    <property type="entry name" value="PEMT"/>
    <property type="match status" value="1"/>
</dbReference>
<comment type="catalytic activity">
    <reaction evidence="15">
        <text>a 1,2-diacyl-sn-glycero-3-phospho-N,N-dimethylethanolamine + S-adenosyl-L-methionine = a 1,2-diacyl-sn-glycero-3-phosphocholine + S-adenosyl-L-homocysteine + H(+)</text>
        <dbReference type="Rhea" id="RHEA:32739"/>
        <dbReference type="ChEBI" id="CHEBI:15378"/>
        <dbReference type="ChEBI" id="CHEBI:57643"/>
        <dbReference type="ChEBI" id="CHEBI:57856"/>
        <dbReference type="ChEBI" id="CHEBI:59789"/>
        <dbReference type="ChEBI" id="CHEBI:64572"/>
        <dbReference type="EC" id="2.1.1.71"/>
    </reaction>
</comment>
<feature type="transmembrane region" description="Helical" evidence="18">
    <location>
        <begin position="49"/>
        <end position="69"/>
    </location>
</feature>
<evidence type="ECO:0000256" key="13">
    <source>
        <dbReference type="ARBA" id="ARBA00023209"/>
    </source>
</evidence>
<dbReference type="PROSITE" id="PS51599">
    <property type="entry name" value="SAM_PEMT_PEM2"/>
    <property type="match status" value="1"/>
</dbReference>
<feature type="topological domain" description="Lumenal" evidence="17">
    <location>
        <begin position="1"/>
        <end position="9"/>
    </location>
</feature>
<evidence type="ECO:0000313" key="19">
    <source>
        <dbReference type="EMBL" id="ODV90033.1"/>
    </source>
</evidence>
<evidence type="ECO:0000256" key="10">
    <source>
        <dbReference type="ARBA" id="ARBA00023098"/>
    </source>
</evidence>
<keyword evidence="6 17" id="KW-0949">S-adenosyl-L-methionine</keyword>
<keyword evidence="14 17" id="KW-1208">Phospholipid metabolism</keyword>
<comment type="pathway">
    <text evidence="1 17">Phospholipid metabolism; phosphatidylcholine biosynthesis.</text>
</comment>
<feature type="binding site" evidence="17">
    <location>
        <begin position="178"/>
        <end position="179"/>
    </location>
    <ligand>
        <name>S-adenosyl-L-methionine</name>
        <dbReference type="ChEBI" id="CHEBI:59789"/>
    </ligand>
</feature>
<feature type="binding site" evidence="17">
    <location>
        <begin position="96"/>
        <end position="98"/>
    </location>
    <ligand>
        <name>S-adenosyl-L-methionine</name>
        <dbReference type="ChEBI" id="CHEBI:59789"/>
    </ligand>
</feature>
<keyword evidence="8 17" id="KW-0256">Endoplasmic reticulum</keyword>
<dbReference type="GO" id="GO:0005789">
    <property type="term" value="C:endoplasmic reticulum membrane"/>
    <property type="evidence" value="ECO:0007669"/>
    <property type="project" value="UniProtKB-SubCell"/>
</dbReference>
<dbReference type="PANTHER" id="PTHR15458">
    <property type="entry name" value="PHOSPHATIDYLETHANOLAMINE N-METHYLTRANSFERASE"/>
    <property type="match status" value="1"/>
</dbReference>
<feature type="intramembrane region" description="Helical" evidence="17">
    <location>
        <begin position="10"/>
        <end position="30"/>
    </location>
</feature>
<feature type="topological domain" description="Cytoplasmic" evidence="17">
    <location>
        <begin position="177"/>
        <end position="198"/>
    </location>
</feature>
<feature type="topological domain" description="Lumenal" evidence="17">
    <location>
        <begin position="113"/>
        <end position="155"/>
    </location>
</feature>
<keyword evidence="4 17" id="KW-0489">Methyltransferase</keyword>
<keyword evidence="7 17" id="KW-0812">Transmembrane</keyword>
<keyword evidence="12 17" id="KW-0472">Membrane</keyword>
<evidence type="ECO:0000256" key="3">
    <source>
        <dbReference type="ARBA" id="ARBA00022516"/>
    </source>
</evidence>
<evidence type="ECO:0000256" key="11">
    <source>
        <dbReference type="ARBA" id="ARBA00023128"/>
    </source>
</evidence>
<dbReference type="PANTHER" id="PTHR15458:SF5">
    <property type="entry name" value="PHOSPHATIDYLETHANOLAMINE N-METHYLTRANSFERASE"/>
    <property type="match status" value="1"/>
</dbReference>
<dbReference type="GO" id="GO:0006656">
    <property type="term" value="P:phosphatidylcholine biosynthetic process"/>
    <property type="evidence" value="ECO:0007669"/>
    <property type="project" value="UniProtKB-UniRule"/>
</dbReference>
<evidence type="ECO:0000256" key="5">
    <source>
        <dbReference type="ARBA" id="ARBA00022679"/>
    </source>
</evidence>
<dbReference type="Gene3D" id="1.20.120.1630">
    <property type="match status" value="1"/>
</dbReference>